<dbReference type="PANTHER" id="PTHR43244">
    <property type="match status" value="1"/>
</dbReference>
<feature type="domain" description="Luciferase-like" evidence="2">
    <location>
        <begin position="40"/>
        <end position="322"/>
    </location>
</feature>
<dbReference type="CDD" id="cd01097">
    <property type="entry name" value="Tetrahydromethanopterin_reductase"/>
    <property type="match status" value="1"/>
</dbReference>
<dbReference type="PANTHER" id="PTHR43244:SF1">
    <property type="entry name" value="5,10-METHYLENETETRAHYDROMETHANOPTERIN REDUCTASE"/>
    <property type="match status" value="1"/>
</dbReference>
<proteinExistence type="predicted"/>
<evidence type="ECO:0000313" key="4">
    <source>
        <dbReference type="Proteomes" id="UP001501358"/>
    </source>
</evidence>
<reference evidence="3 4" key="1">
    <citation type="journal article" date="2019" name="Int. J. Syst. Evol. Microbiol.">
        <title>The Global Catalogue of Microorganisms (GCM) 10K type strain sequencing project: providing services to taxonomists for standard genome sequencing and annotation.</title>
        <authorList>
            <consortium name="The Broad Institute Genomics Platform"/>
            <consortium name="The Broad Institute Genome Sequencing Center for Infectious Disease"/>
            <person name="Wu L."/>
            <person name="Ma J."/>
        </authorList>
    </citation>
    <scope>NUCLEOTIDE SEQUENCE [LARGE SCALE GENOMIC DNA]</scope>
    <source>
        <strain evidence="3 4">JCM 6307</strain>
    </source>
</reference>
<evidence type="ECO:0000259" key="2">
    <source>
        <dbReference type="Pfam" id="PF00296"/>
    </source>
</evidence>
<dbReference type="SUPFAM" id="SSF51679">
    <property type="entry name" value="Bacterial luciferase-like"/>
    <property type="match status" value="1"/>
</dbReference>
<keyword evidence="4" id="KW-1185">Reference proteome</keyword>
<dbReference type="NCBIfam" id="TIGR03557">
    <property type="entry name" value="F420_G6P_family"/>
    <property type="match status" value="1"/>
</dbReference>
<evidence type="ECO:0000313" key="3">
    <source>
        <dbReference type="EMBL" id="GAA2479060.1"/>
    </source>
</evidence>
<dbReference type="Gene3D" id="3.20.20.30">
    <property type="entry name" value="Luciferase-like domain"/>
    <property type="match status" value="1"/>
</dbReference>
<accession>A0ABN3L811</accession>
<dbReference type="Pfam" id="PF00296">
    <property type="entry name" value="Bac_luciferase"/>
    <property type="match status" value="1"/>
</dbReference>
<organism evidence="3 4">
    <name type="scientific">Streptomyces thermolineatus</name>
    <dbReference type="NCBI Taxonomy" id="44033"/>
    <lineage>
        <taxon>Bacteria</taxon>
        <taxon>Bacillati</taxon>
        <taxon>Actinomycetota</taxon>
        <taxon>Actinomycetes</taxon>
        <taxon>Kitasatosporales</taxon>
        <taxon>Streptomycetaceae</taxon>
        <taxon>Streptomyces</taxon>
    </lineage>
</organism>
<dbReference type="EMBL" id="BAAATA010000006">
    <property type="protein sequence ID" value="GAA2479060.1"/>
    <property type="molecule type" value="Genomic_DNA"/>
</dbReference>
<dbReference type="InterPro" id="IPR036661">
    <property type="entry name" value="Luciferase-like_sf"/>
</dbReference>
<dbReference type="Proteomes" id="UP001501358">
    <property type="component" value="Unassembled WGS sequence"/>
</dbReference>
<dbReference type="InterPro" id="IPR050564">
    <property type="entry name" value="F420-G6PD/mer"/>
</dbReference>
<protein>
    <submittedName>
        <fullName evidence="3">LLM class F420-dependent oxidoreductase</fullName>
    </submittedName>
</protein>
<gene>
    <name evidence="3" type="ORF">GCM10010406_13990</name>
</gene>
<dbReference type="InterPro" id="IPR019945">
    <property type="entry name" value="F420_G6P_DH-rel"/>
</dbReference>
<sequence length="352" mass="38138">MGRTTDTAGPGRASAALPARFVRIRPGQTARMVQWGYTMMTEQAGPRQLVEDVVHAERAGFDFSVTSDHYFPWLASQGHAPYAWAVLGAAAQATDAIPLMTYVTCPTVRYHPAVVAQKAATLQLLSGGRFRLGLGSGENLNEHVVGQSWPSADVRQAMLAEAVEIIRALFAGGYVNHHGEYFDVDSAKLWDLPETAPPIGIAVSGEQGCALAGRLADLVIATEPKAELLEAFDRHGGRGKPRVGQIPVCYDPDRDAALERAHDQFRWSAGSWKVNSELPGPKSFEAATQTVRPEDVAQSVPCGSDVDEFVERVRPYVEAGYTEVALVQIGGGHQRPFLDWAKAELLPALREL</sequence>
<dbReference type="InterPro" id="IPR011251">
    <property type="entry name" value="Luciferase-like_dom"/>
</dbReference>
<keyword evidence="1" id="KW-0560">Oxidoreductase</keyword>
<name>A0ABN3L811_9ACTN</name>
<comment type="caution">
    <text evidence="3">The sequence shown here is derived from an EMBL/GenBank/DDBJ whole genome shotgun (WGS) entry which is preliminary data.</text>
</comment>
<evidence type="ECO:0000256" key="1">
    <source>
        <dbReference type="ARBA" id="ARBA00023002"/>
    </source>
</evidence>